<gene>
    <name evidence="1" type="ORF">CFIMG_000378RAa2</name>
</gene>
<comment type="caution">
    <text evidence="1">The sequence shown here is derived from an EMBL/GenBank/DDBJ whole genome shotgun (WGS) entry which is preliminary data.</text>
</comment>
<proteinExistence type="predicted"/>
<reference evidence="1 2" key="1">
    <citation type="journal article" date="2013" name="Fungal Biol.">
        <title>Analysis of microsatellite markers in the genome of the plant pathogen Ceratocystis fimbriata.</title>
        <authorList>
            <person name="Simpson M.C."/>
            <person name="Wilken P.M."/>
            <person name="Coetzee M.P."/>
            <person name="Wingfield M.J."/>
            <person name="Wingfield B.D."/>
        </authorList>
    </citation>
    <scope>NUCLEOTIDE SEQUENCE [LARGE SCALE GENOMIC DNA]</scope>
    <source>
        <strain evidence="1 2">CBS 114723</strain>
    </source>
</reference>
<dbReference type="Proteomes" id="UP000222788">
    <property type="component" value="Unassembled WGS sequence"/>
</dbReference>
<evidence type="ECO:0000313" key="1">
    <source>
        <dbReference type="EMBL" id="PHH56193.1"/>
    </source>
</evidence>
<dbReference type="OrthoDB" id="415706at2759"/>
<dbReference type="AlphaFoldDB" id="A0A2C5XL94"/>
<protein>
    <recommendedName>
        <fullName evidence="3">GED domain-containing protein</fullName>
    </recommendedName>
</protein>
<sequence>MDLVGDLDSLEPPKPGISSIIQSIYQSSPGRDICGNNGCIISDVFLLQSTKWSTIAETFVARAVGIVHEFILAACRAVCHSEGICQKLTKVLEELVMPRYEAAFKDMRFILNMERFSDFETFMQEYLKRNKHLHTYKAKSLLPQSLYMGQESPLALFTQQWVMTLDQERLAQITAEPLIMREKRADLERQIGDLNAALKVLRF</sequence>
<evidence type="ECO:0008006" key="3">
    <source>
        <dbReference type="Google" id="ProtNLM"/>
    </source>
</evidence>
<organism evidence="1 2">
    <name type="scientific">Ceratocystis fimbriata CBS 114723</name>
    <dbReference type="NCBI Taxonomy" id="1035309"/>
    <lineage>
        <taxon>Eukaryota</taxon>
        <taxon>Fungi</taxon>
        <taxon>Dikarya</taxon>
        <taxon>Ascomycota</taxon>
        <taxon>Pezizomycotina</taxon>
        <taxon>Sordariomycetes</taxon>
        <taxon>Hypocreomycetidae</taxon>
        <taxon>Microascales</taxon>
        <taxon>Ceratocystidaceae</taxon>
        <taxon>Ceratocystis</taxon>
    </lineage>
</organism>
<keyword evidence="2" id="KW-1185">Reference proteome</keyword>
<evidence type="ECO:0000313" key="2">
    <source>
        <dbReference type="Proteomes" id="UP000222788"/>
    </source>
</evidence>
<dbReference type="EMBL" id="APWK03000001">
    <property type="protein sequence ID" value="PHH56193.1"/>
    <property type="molecule type" value="Genomic_DNA"/>
</dbReference>
<dbReference type="STRING" id="1035309.A0A2C5XL94"/>
<accession>A0A2C5XL94</accession>
<name>A0A2C5XL94_9PEZI</name>
<reference evidence="1 2" key="2">
    <citation type="journal article" date="2013" name="IMA Fungus">
        <title>IMA Genome-F 1: Ceratocystis fimbriata: Draft nuclear genome sequence for the plant pathogen, Ceratocystis fimbriata.</title>
        <authorList>
            <person name="Wilken P.M."/>
            <person name="Steenkamp E.T."/>
            <person name="Wingfield M.J."/>
            <person name="de Beer Z.W."/>
            <person name="Wingfield B.D."/>
        </authorList>
    </citation>
    <scope>NUCLEOTIDE SEQUENCE [LARGE SCALE GENOMIC DNA]</scope>
    <source>
        <strain evidence="1 2">CBS 114723</strain>
    </source>
</reference>